<evidence type="ECO:0000313" key="1">
    <source>
        <dbReference type="EMBL" id="KDR15746.1"/>
    </source>
</evidence>
<dbReference type="eggNOG" id="ENOG502SXPK">
    <property type="taxonomic scope" value="Eukaryota"/>
</dbReference>
<dbReference type="InParanoid" id="A0A067QZ99"/>
<dbReference type="Proteomes" id="UP000027135">
    <property type="component" value="Unassembled WGS sequence"/>
</dbReference>
<dbReference type="AlphaFoldDB" id="A0A067QZ99"/>
<name>A0A067QZ99_ZOONE</name>
<reference evidence="1 2" key="1">
    <citation type="journal article" date="2014" name="Nat. Commun.">
        <title>Molecular traces of alternative social organization in a termite genome.</title>
        <authorList>
            <person name="Terrapon N."/>
            <person name="Li C."/>
            <person name="Robertson H.M."/>
            <person name="Ji L."/>
            <person name="Meng X."/>
            <person name="Booth W."/>
            <person name="Chen Z."/>
            <person name="Childers C.P."/>
            <person name="Glastad K.M."/>
            <person name="Gokhale K."/>
            <person name="Gowin J."/>
            <person name="Gronenberg W."/>
            <person name="Hermansen R.A."/>
            <person name="Hu H."/>
            <person name="Hunt B.G."/>
            <person name="Huylmans A.K."/>
            <person name="Khalil S.M."/>
            <person name="Mitchell R.D."/>
            <person name="Munoz-Torres M.C."/>
            <person name="Mustard J.A."/>
            <person name="Pan H."/>
            <person name="Reese J.T."/>
            <person name="Scharf M.E."/>
            <person name="Sun F."/>
            <person name="Vogel H."/>
            <person name="Xiao J."/>
            <person name="Yang W."/>
            <person name="Yang Z."/>
            <person name="Yang Z."/>
            <person name="Zhou J."/>
            <person name="Zhu J."/>
            <person name="Brent C.S."/>
            <person name="Elsik C.G."/>
            <person name="Goodisman M.A."/>
            <person name="Liberles D.A."/>
            <person name="Roe R.M."/>
            <person name="Vargo E.L."/>
            <person name="Vilcinskas A."/>
            <person name="Wang J."/>
            <person name="Bornberg-Bauer E."/>
            <person name="Korb J."/>
            <person name="Zhang G."/>
            <person name="Liebig J."/>
        </authorList>
    </citation>
    <scope>NUCLEOTIDE SEQUENCE [LARGE SCALE GENOMIC DNA]</scope>
    <source>
        <tissue evidence="1">Whole organism</tissue>
    </source>
</reference>
<gene>
    <name evidence="1" type="ORF">L798_10289</name>
</gene>
<sequence>VAIILGLQMGYTKYCCFLCEWDSRARNIHYETKQWPLRQNLEPGTKNIVREPLVD</sequence>
<protein>
    <submittedName>
        <fullName evidence="1">Uncharacterized protein</fullName>
    </submittedName>
</protein>
<evidence type="ECO:0000313" key="2">
    <source>
        <dbReference type="Proteomes" id="UP000027135"/>
    </source>
</evidence>
<organism evidence="1 2">
    <name type="scientific">Zootermopsis nevadensis</name>
    <name type="common">Dampwood termite</name>
    <dbReference type="NCBI Taxonomy" id="136037"/>
    <lineage>
        <taxon>Eukaryota</taxon>
        <taxon>Metazoa</taxon>
        <taxon>Ecdysozoa</taxon>
        <taxon>Arthropoda</taxon>
        <taxon>Hexapoda</taxon>
        <taxon>Insecta</taxon>
        <taxon>Pterygota</taxon>
        <taxon>Neoptera</taxon>
        <taxon>Polyneoptera</taxon>
        <taxon>Dictyoptera</taxon>
        <taxon>Blattodea</taxon>
        <taxon>Blattoidea</taxon>
        <taxon>Termitoidae</taxon>
        <taxon>Termopsidae</taxon>
        <taxon>Zootermopsis</taxon>
    </lineage>
</organism>
<dbReference type="OMA" id="RNIHYET"/>
<keyword evidence="2" id="KW-1185">Reference proteome</keyword>
<proteinExistence type="predicted"/>
<feature type="non-terminal residue" evidence="1">
    <location>
        <position position="1"/>
    </location>
</feature>
<dbReference type="EMBL" id="KK852817">
    <property type="protein sequence ID" value="KDR15746.1"/>
    <property type="molecule type" value="Genomic_DNA"/>
</dbReference>
<feature type="non-terminal residue" evidence="1">
    <location>
        <position position="55"/>
    </location>
</feature>
<accession>A0A067QZ99</accession>